<reference evidence="1" key="1">
    <citation type="submission" date="2022-05" db="EMBL/GenBank/DDBJ databases">
        <title>The Musa troglodytarum L. genome provides insights into the mechanism of non-climacteric behaviour and enrichment of carotenoids.</title>
        <authorList>
            <person name="Wang J."/>
        </authorList>
    </citation>
    <scope>NUCLEOTIDE SEQUENCE</scope>
    <source>
        <tissue evidence="1">Leaf</tissue>
    </source>
</reference>
<sequence length="141" mass="15917">MVKSCKGLAMELVKCLSESDCVKIGSCFGDERCEFACLRLPGFDCMMFQCRNHIDAESIALEQKSTHDRSEKETILTYPVIYDHKDEYNHASYYDSLSALSEAVPRKYQANLIGSHDTNISQEPYGQSLITTSAFQRVLAE</sequence>
<evidence type="ECO:0000313" key="2">
    <source>
        <dbReference type="Proteomes" id="UP001055439"/>
    </source>
</evidence>
<gene>
    <name evidence="1" type="ORF">MUK42_20613</name>
</gene>
<proteinExistence type="predicted"/>
<dbReference type="AlphaFoldDB" id="A0A9E7EYV0"/>
<evidence type="ECO:0000313" key="1">
    <source>
        <dbReference type="EMBL" id="URD84303.1"/>
    </source>
</evidence>
<name>A0A9E7EYV0_9LILI</name>
<accession>A0A9E7EYV0</accession>
<dbReference type="EMBL" id="CP097503">
    <property type="protein sequence ID" value="URD84303.1"/>
    <property type="molecule type" value="Genomic_DNA"/>
</dbReference>
<dbReference type="OrthoDB" id="282149at2759"/>
<organism evidence="1 2">
    <name type="scientific">Musa troglodytarum</name>
    <name type="common">fe'i banana</name>
    <dbReference type="NCBI Taxonomy" id="320322"/>
    <lineage>
        <taxon>Eukaryota</taxon>
        <taxon>Viridiplantae</taxon>
        <taxon>Streptophyta</taxon>
        <taxon>Embryophyta</taxon>
        <taxon>Tracheophyta</taxon>
        <taxon>Spermatophyta</taxon>
        <taxon>Magnoliopsida</taxon>
        <taxon>Liliopsida</taxon>
        <taxon>Zingiberales</taxon>
        <taxon>Musaceae</taxon>
        <taxon>Musa</taxon>
    </lineage>
</organism>
<protein>
    <submittedName>
        <fullName evidence="1">Uncharacterized protein</fullName>
    </submittedName>
</protein>
<keyword evidence="2" id="KW-1185">Reference proteome</keyword>
<dbReference type="Proteomes" id="UP001055439">
    <property type="component" value="Chromosome 10"/>
</dbReference>